<proteinExistence type="predicted"/>
<keyword evidence="1" id="KW-0863">Zinc-finger</keyword>
<sequence>MDVDDDDDNNDADCAICYRIKKFPVDLQCGHSYFLPFIHKVHTYSHANMQSFQCPYCRRQVSVPPSMTISSSLQYYLKSKSPWLQYKSSNTLGEILMALAAGTGSVFILEYLITQHNIDPLTTLYANGRNLMHVAASRPNLVSCKWLCCNGYLELATHLSDENLSPAHEAIKNSNYAASFVFDLFSDHEVLPDNWIDLASVSLNASILIGVIEKSTLGKCDILDDNVITQFELIIQYGRVDILFWLYSSDLERQSVYFNEERRELIHKKLIGGLNSNRGDMEVFMNYVEVAEKLRWEIANCDSGFKQMILDGAPVVKIENMIKHQKELIKKAKNLLLDTDYLEISFDGIVQHGLNPLETAVHRGYLHLIGWILKMPDKDATEAVTQILTIYSRWKHNCV</sequence>
<dbReference type="Gene3D" id="3.30.40.10">
    <property type="entry name" value="Zinc/RING finger domain, C3HC4 (zinc finger)"/>
    <property type="match status" value="1"/>
</dbReference>
<name>A0A9D4U2R8_ADICA</name>
<evidence type="ECO:0000256" key="1">
    <source>
        <dbReference type="PROSITE-ProRule" id="PRU00175"/>
    </source>
</evidence>
<keyword evidence="1" id="KW-0862">Zinc</keyword>
<dbReference type="Proteomes" id="UP000886520">
    <property type="component" value="Chromosome 24"/>
</dbReference>
<organism evidence="3 4">
    <name type="scientific">Adiantum capillus-veneris</name>
    <name type="common">Maidenhair fern</name>
    <dbReference type="NCBI Taxonomy" id="13818"/>
    <lineage>
        <taxon>Eukaryota</taxon>
        <taxon>Viridiplantae</taxon>
        <taxon>Streptophyta</taxon>
        <taxon>Embryophyta</taxon>
        <taxon>Tracheophyta</taxon>
        <taxon>Polypodiopsida</taxon>
        <taxon>Polypodiidae</taxon>
        <taxon>Polypodiales</taxon>
        <taxon>Pteridineae</taxon>
        <taxon>Pteridaceae</taxon>
        <taxon>Vittarioideae</taxon>
        <taxon>Adiantum</taxon>
    </lineage>
</organism>
<dbReference type="InterPro" id="IPR013083">
    <property type="entry name" value="Znf_RING/FYVE/PHD"/>
</dbReference>
<dbReference type="GO" id="GO:0008270">
    <property type="term" value="F:zinc ion binding"/>
    <property type="evidence" value="ECO:0007669"/>
    <property type="project" value="UniProtKB-KW"/>
</dbReference>
<reference evidence="3" key="1">
    <citation type="submission" date="2021-01" db="EMBL/GenBank/DDBJ databases">
        <title>Adiantum capillus-veneris genome.</title>
        <authorList>
            <person name="Fang Y."/>
            <person name="Liao Q."/>
        </authorList>
    </citation>
    <scope>NUCLEOTIDE SEQUENCE</scope>
    <source>
        <strain evidence="3">H3</strain>
        <tissue evidence="3">Leaf</tissue>
    </source>
</reference>
<keyword evidence="4" id="KW-1185">Reference proteome</keyword>
<dbReference type="OrthoDB" id="10440596at2759"/>
<dbReference type="Gene3D" id="1.25.40.20">
    <property type="entry name" value="Ankyrin repeat-containing domain"/>
    <property type="match status" value="1"/>
</dbReference>
<dbReference type="AlphaFoldDB" id="A0A9D4U2R8"/>
<evidence type="ECO:0000313" key="3">
    <source>
        <dbReference type="EMBL" id="KAI5059928.1"/>
    </source>
</evidence>
<accession>A0A9D4U2R8</accession>
<evidence type="ECO:0000259" key="2">
    <source>
        <dbReference type="PROSITE" id="PS50089"/>
    </source>
</evidence>
<feature type="domain" description="RING-type" evidence="2">
    <location>
        <begin position="14"/>
        <end position="58"/>
    </location>
</feature>
<dbReference type="InterPro" id="IPR001841">
    <property type="entry name" value="Znf_RING"/>
</dbReference>
<dbReference type="SUPFAM" id="SSF57850">
    <property type="entry name" value="RING/U-box"/>
    <property type="match status" value="1"/>
</dbReference>
<dbReference type="InterPro" id="IPR036770">
    <property type="entry name" value="Ankyrin_rpt-contain_sf"/>
</dbReference>
<dbReference type="SUPFAM" id="SSF140860">
    <property type="entry name" value="Pseudo ankyrin repeat-like"/>
    <property type="match status" value="1"/>
</dbReference>
<protein>
    <recommendedName>
        <fullName evidence="2">RING-type domain-containing protein</fullName>
    </recommendedName>
</protein>
<dbReference type="EMBL" id="JABFUD020000024">
    <property type="protein sequence ID" value="KAI5059928.1"/>
    <property type="molecule type" value="Genomic_DNA"/>
</dbReference>
<gene>
    <name evidence="3" type="ORF">GOP47_0024348</name>
</gene>
<dbReference type="PROSITE" id="PS50089">
    <property type="entry name" value="ZF_RING_2"/>
    <property type="match status" value="1"/>
</dbReference>
<keyword evidence="1" id="KW-0479">Metal-binding</keyword>
<comment type="caution">
    <text evidence="3">The sequence shown here is derived from an EMBL/GenBank/DDBJ whole genome shotgun (WGS) entry which is preliminary data.</text>
</comment>
<evidence type="ECO:0000313" key="4">
    <source>
        <dbReference type="Proteomes" id="UP000886520"/>
    </source>
</evidence>